<dbReference type="OrthoDB" id="9790785at2"/>
<comment type="caution">
    <text evidence="3">The sequence shown here is derived from an EMBL/GenBank/DDBJ whole genome shotgun (WGS) entry which is preliminary data.</text>
</comment>
<evidence type="ECO:0000313" key="4">
    <source>
        <dbReference type="Proteomes" id="UP000054529"/>
    </source>
</evidence>
<sequence>MVCKFLNFFKKNILITGASDGIGKEVAKTYFRHGANLLLIGKNREKMNLVKRSLIRSKKFSQKIENYIFDLSEKNESKYFKLTQKIRRDFPTLDGLVHNAGILGKISPLINQTIRSWNKVLQVNLNSVFIITKFLLPCLLNSKNGSLLFTTSNVVKDGKKNWSPYSVSKSAIEGLMKTLYQEYQDSSLRINCINPGAIRTKMRLQAYPSESRKDDLKTPGEIMSIYLYLMSDKSIGISGRVFSFDRKSQCFKPK</sequence>
<dbReference type="PRINTS" id="PR00081">
    <property type="entry name" value="GDHRDH"/>
</dbReference>
<keyword evidence="2" id="KW-0560">Oxidoreductase</keyword>
<dbReference type="AlphaFoldDB" id="A0A0C1RZS4"/>
<evidence type="ECO:0000256" key="1">
    <source>
        <dbReference type="ARBA" id="ARBA00006484"/>
    </source>
</evidence>
<dbReference type="RefSeq" id="WP_039719668.1">
    <property type="nucleotide sequence ID" value="NZ_AWXV01000004.1"/>
</dbReference>
<evidence type="ECO:0000256" key="2">
    <source>
        <dbReference type="ARBA" id="ARBA00023002"/>
    </source>
</evidence>
<dbReference type="PANTHER" id="PTHR42901:SF1">
    <property type="entry name" value="ALCOHOL DEHYDROGENASE"/>
    <property type="match status" value="1"/>
</dbReference>
<dbReference type="NCBIfam" id="NF006509">
    <property type="entry name" value="PRK08945.1"/>
    <property type="match status" value="1"/>
</dbReference>
<protein>
    <submittedName>
        <fullName evidence="3">Putative oxidoreductase</fullName>
    </submittedName>
</protein>
<dbReference type="SUPFAM" id="SSF51735">
    <property type="entry name" value="NAD(P)-binding Rossmann-fold domains"/>
    <property type="match status" value="1"/>
</dbReference>
<dbReference type="HOGENOM" id="CLU_010194_2_10_6"/>
<dbReference type="InterPro" id="IPR002347">
    <property type="entry name" value="SDR_fam"/>
</dbReference>
<dbReference type="EMBL" id="AWXV01000004">
    <property type="protein sequence ID" value="KIE63782.1"/>
    <property type="molecule type" value="Genomic_DNA"/>
</dbReference>
<dbReference type="GO" id="GO:0016491">
    <property type="term" value="F:oxidoreductase activity"/>
    <property type="evidence" value="ECO:0007669"/>
    <property type="project" value="UniProtKB-KW"/>
</dbReference>
<dbReference type="Proteomes" id="UP000054529">
    <property type="component" value="Unassembled WGS sequence"/>
</dbReference>
<name>A0A0C1RZS4_9ENTR</name>
<comment type="similarity">
    <text evidence="1">Belongs to the short-chain dehydrogenases/reductases (SDR) family.</text>
</comment>
<reference evidence="3 4" key="1">
    <citation type="journal article" date="2014" name="G3 (Bethesda)">
        <title>Genome sequence of Candidatus Riesia pediculischaeffi, endosymbiont of chimpanzee lice, and genomic comparison of recently acquired endosymbionts from human and chimpanzee lice.</title>
        <authorList>
            <person name="Boyd B.M."/>
            <person name="Allen J.M."/>
            <person name="de Crecy-Lagard V."/>
            <person name="Reed D.L."/>
        </authorList>
    </citation>
    <scope>NUCLEOTIDE SEQUENCE [LARGE SCALE GENOMIC DNA]</scope>
    <source>
        <strain evidence="3 4">PTSU</strain>
    </source>
</reference>
<dbReference type="Pfam" id="PF00106">
    <property type="entry name" value="adh_short"/>
    <property type="match status" value="1"/>
</dbReference>
<dbReference type="InterPro" id="IPR036291">
    <property type="entry name" value="NAD(P)-bd_dom_sf"/>
</dbReference>
<dbReference type="PANTHER" id="PTHR42901">
    <property type="entry name" value="ALCOHOL DEHYDROGENASE"/>
    <property type="match status" value="1"/>
</dbReference>
<dbReference type="Gene3D" id="3.40.50.720">
    <property type="entry name" value="NAD(P)-binding Rossmann-like Domain"/>
    <property type="match status" value="1"/>
</dbReference>
<evidence type="ECO:0000313" key="3">
    <source>
        <dbReference type="EMBL" id="KIE63782.1"/>
    </source>
</evidence>
<proteinExistence type="inferred from homology"/>
<accession>A0A0C1RZS4</accession>
<organism evidence="3 4">
    <name type="scientific">Candidatus Riesia pediculischaeffi PTSU</name>
    <dbReference type="NCBI Taxonomy" id="1401651"/>
    <lineage>
        <taxon>Bacteria</taxon>
        <taxon>Pseudomonadati</taxon>
        <taxon>Pseudomonadota</taxon>
        <taxon>Gammaproteobacteria</taxon>
        <taxon>Enterobacterales</taxon>
        <taxon>Enterobacteriaceae</taxon>
        <taxon>Candidatus Riesia</taxon>
    </lineage>
</organism>
<gene>
    <name evidence="3" type="ORF">P689_122264</name>
</gene>